<dbReference type="Gene3D" id="1.10.10.10">
    <property type="entry name" value="Winged helix-like DNA-binding domain superfamily/Winged helix DNA-binding domain"/>
    <property type="match status" value="1"/>
</dbReference>
<keyword evidence="3" id="KW-0472">Membrane</keyword>
<keyword evidence="3" id="KW-1133">Transmembrane helix</keyword>
<dbReference type="GO" id="GO:0003677">
    <property type="term" value="F:DNA binding"/>
    <property type="evidence" value="ECO:0007669"/>
    <property type="project" value="UniProtKB-UniRule"/>
</dbReference>
<dbReference type="InterPro" id="IPR036388">
    <property type="entry name" value="WH-like_DNA-bd_sf"/>
</dbReference>
<dbReference type="CDD" id="cd00383">
    <property type="entry name" value="trans_reg_C"/>
    <property type="match status" value="1"/>
</dbReference>
<evidence type="ECO:0000256" key="1">
    <source>
        <dbReference type="ARBA" id="ARBA00023125"/>
    </source>
</evidence>
<evidence type="ECO:0000259" key="4">
    <source>
        <dbReference type="PROSITE" id="PS51755"/>
    </source>
</evidence>
<evidence type="ECO:0000256" key="3">
    <source>
        <dbReference type="SAM" id="Phobius"/>
    </source>
</evidence>
<dbReference type="SMART" id="SM00862">
    <property type="entry name" value="Trans_reg_C"/>
    <property type="match status" value="1"/>
</dbReference>
<dbReference type="PROSITE" id="PS51755">
    <property type="entry name" value="OMPR_PHOB"/>
    <property type="match status" value="1"/>
</dbReference>
<feature type="DNA-binding region" description="OmpR/PhoB-type" evidence="2">
    <location>
        <begin position="3"/>
        <end position="103"/>
    </location>
</feature>
<accession>A0AAU7DD65</accession>
<keyword evidence="3" id="KW-0812">Transmembrane</keyword>
<organism evidence="5">
    <name type="scientific">Telmatobacter sp. DSM 110680</name>
    <dbReference type="NCBI Taxonomy" id="3036704"/>
    <lineage>
        <taxon>Bacteria</taxon>
        <taxon>Pseudomonadati</taxon>
        <taxon>Acidobacteriota</taxon>
        <taxon>Terriglobia</taxon>
        <taxon>Terriglobales</taxon>
        <taxon>Acidobacteriaceae</taxon>
        <taxon>Telmatobacter</taxon>
    </lineage>
</organism>
<evidence type="ECO:0000256" key="2">
    <source>
        <dbReference type="PROSITE-ProRule" id="PRU01091"/>
    </source>
</evidence>
<keyword evidence="1 2" id="KW-0238">DNA-binding</keyword>
<dbReference type="EMBL" id="CP121196">
    <property type="protein sequence ID" value="XBH15982.1"/>
    <property type="molecule type" value="Genomic_DNA"/>
</dbReference>
<dbReference type="InterPro" id="IPR001867">
    <property type="entry name" value="OmpR/PhoB-type_DNA-bd"/>
</dbReference>
<name>A0AAU7DD65_9BACT</name>
<reference evidence="5" key="1">
    <citation type="submission" date="2023-03" db="EMBL/GenBank/DDBJ databases">
        <title>Edaphobacter sp.</title>
        <authorList>
            <person name="Huber K.J."/>
            <person name="Papendorf J."/>
            <person name="Pilke C."/>
            <person name="Bunk B."/>
            <person name="Sproeer C."/>
            <person name="Pester M."/>
        </authorList>
    </citation>
    <scope>NUCLEOTIDE SEQUENCE</scope>
    <source>
        <strain evidence="5">DSM 110680</strain>
    </source>
</reference>
<proteinExistence type="predicted"/>
<feature type="domain" description="OmpR/PhoB-type" evidence="4">
    <location>
        <begin position="3"/>
        <end position="103"/>
    </location>
</feature>
<dbReference type="SUPFAM" id="SSF46894">
    <property type="entry name" value="C-terminal effector domain of the bipartite response regulators"/>
    <property type="match status" value="1"/>
</dbReference>
<protein>
    <submittedName>
        <fullName evidence="5">Winged helix-turn-helix domain-containing protein</fullName>
    </submittedName>
</protein>
<dbReference type="RefSeq" id="WP_348261212.1">
    <property type="nucleotide sequence ID" value="NZ_CP121196.1"/>
</dbReference>
<dbReference type="GO" id="GO:0006355">
    <property type="term" value="P:regulation of DNA-templated transcription"/>
    <property type="evidence" value="ECO:0007669"/>
    <property type="project" value="InterPro"/>
</dbReference>
<sequence length="300" mass="32558">MSVERFQFGEFEFDTGTRALTHKGRLVKLQAQPAILLSVLLARDNQVVSREVLKQAIWGDDTYVDFEKGLNFCIAQIRSALRDNAARPLYIRTLPKQGYQFIAPVQNASVSSAALPGVNPAKTSTMRWIPLAGAAIGLAVLALGVVMYLSVASASNSPNLAIMRFDADSNSPQTQRLASNLTDDVVVQLASRSGGHYRVIGNAGILRAPREQRDLAAVASTLRCKYAVLGQVKADGNKILILAHLIRLSDLTHIEVVRIERRLDDPMTVESDAAARITSQFAAKMANHPEQAASFPSSGH</sequence>
<dbReference type="AlphaFoldDB" id="A0AAU7DD65"/>
<feature type="transmembrane region" description="Helical" evidence="3">
    <location>
        <begin position="128"/>
        <end position="149"/>
    </location>
</feature>
<dbReference type="GO" id="GO:0000160">
    <property type="term" value="P:phosphorelay signal transduction system"/>
    <property type="evidence" value="ECO:0007669"/>
    <property type="project" value="InterPro"/>
</dbReference>
<gene>
    <name evidence="5" type="ORF">P8935_15560</name>
</gene>
<dbReference type="InterPro" id="IPR016032">
    <property type="entry name" value="Sig_transdc_resp-reg_C-effctor"/>
</dbReference>
<dbReference type="Pfam" id="PF00486">
    <property type="entry name" value="Trans_reg_C"/>
    <property type="match status" value="1"/>
</dbReference>
<evidence type="ECO:0000313" key="5">
    <source>
        <dbReference type="EMBL" id="XBH15982.1"/>
    </source>
</evidence>